<reference evidence="1 2" key="1">
    <citation type="submission" date="2019-10" db="EMBL/GenBank/DDBJ databases">
        <authorList>
            <person name="Palmer J.M."/>
        </authorList>
    </citation>
    <scope>NUCLEOTIDE SEQUENCE [LARGE SCALE GENOMIC DNA]</scope>
    <source>
        <strain evidence="1 2">TWF694</strain>
    </source>
</reference>
<gene>
    <name evidence="1" type="ORF">TWF694_005465</name>
</gene>
<name>A0AAV9WT62_9PEZI</name>
<organism evidence="1 2">
    <name type="scientific">Orbilia ellipsospora</name>
    <dbReference type="NCBI Taxonomy" id="2528407"/>
    <lineage>
        <taxon>Eukaryota</taxon>
        <taxon>Fungi</taxon>
        <taxon>Dikarya</taxon>
        <taxon>Ascomycota</taxon>
        <taxon>Pezizomycotina</taxon>
        <taxon>Orbiliomycetes</taxon>
        <taxon>Orbiliales</taxon>
        <taxon>Orbiliaceae</taxon>
        <taxon>Orbilia</taxon>
    </lineage>
</organism>
<evidence type="ECO:0000313" key="1">
    <source>
        <dbReference type="EMBL" id="KAK6525322.1"/>
    </source>
</evidence>
<keyword evidence="2" id="KW-1185">Reference proteome</keyword>
<dbReference type="EMBL" id="JAVHJO010000017">
    <property type="protein sequence ID" value="KAK6525322.1"/>
    <property type="molecule type" value="Genomic_DNA"/>
</dbReference>
<comment type="caution">
    <text evidence="1">The sequence shown here is derived from an EMBL/GenBank/DDBJ whole genome shotgun (WGS) entry which is preliminary data.</text>
</comment>
<proteinExistence type="predicted"/>
<evidence type="ECO:0000313" key="2">
    <source>
        <dbReference type="Proteomes" id="UP001365542"/>
    </source>
</evidence>
<accession>A0AAV9WT62</accession>
<dbReference type="Proteomes" id="UP001365542">
    <property type="component" value="Unassembled WGS sequence"/>
</dbReference>
<protein>
    <submittedName>
        <fullName evidence="1">Uncharacterized protein</fullName>
    </submittedName>
</protein>
<sequence>MWVPSPGKPLNSLYEPPRPLFGQPLQVLRDGKSYEFASELAPYVSDEIGNIKSLHETMWDFFDACDSALKWRISTKLDPDLNRSFRRLKAAISGVHLGNQDIEGQDDGRNEGLKKEDNWVAENALEDEDESEFNITDDENVSQGVSYIENSEEGYIDGKYCGQFIGE</sequence>
<dbReference type="AlphaFoldDB" id="A0AAV9WT62"/>